<dbReference type="Gene3D" id="2.30.110.20">
    <property type="entry name" value="Hcp1-like"/>
    <property type="match status" value="1"/>
</dbReference>
<name>A0A2Z2NRX3_9GAMM</name>
<dbReference type="RefSeq" id="WP_088918477.1">
    <property type="nucleotide sequence ID" value="NZ_CP018632.1"/>
</dbReference>
<dbReference type="AlphaFoldDB" id="A0A2Z2NRX3"/>
<dbReference type="SUPFAM" id="SSF141452">
    <property type="entry name" value="Hcp1-like"/>
    <property type="match status" value="1"/>
</dbReference>
<evidence type="ECO:0008006" key="3">
    <source>
        <dbReference type="Google" id="ProtNLM"/>
    </source>
</evidence>
<dbReference type="EMBL" id="CP018632">
    <property type="protein sequence ID" value="ASJ73255.1"/>
    <property type="molecule type" value="Genomic_DNA"/>
</dbReference>
<dbReference type="Proteomes" id="UP000250079">
    <property type="component" value="Chromosome"/>
</dbReference>
<dbReference type="PANTHER" id="PTHR36152:SF1">
    <property type="entry name" value="UBIQUITIN-LIKE DOMAIN-CONTAINING PROTEIN"/>
    <property type="match status" value="1"/>
</dbReference>
<dbReference type="KEGG" id="gai:IMCC3135_15865"/>
<protein>
    <recommendedName>
        <fullName evidence="3">Major exported protein</fullName>
    </recommendedName>
</protein>
<dbReference type="InterPro" id="IPR008514">
    <property type="entry name" value="T6SS_Hcp"/>
</dbReference>
<dbReference type="InterPro" id="IPR036624">
    <property type="entry name" value="Hcp1-lik_sf"/>
</dbReference>
<evidence type="ECO:0000313" key="1">
    <source>
        <dbReference type="EMBL" id="ASJ73255.1"/>
    </source>
</evidence>
<organism evidence="1 2">
    <name type="scientific">Granulosicoccus antarcticus IMCC3135</name>
    <dbReference type="NCBI Taxonomy" id="1192854"/>
    <lineage>
        <taxon>Bacteria</taxon>
        <taxon>Pseudomonadati</taxon>
        <taxon>Pseudomonadota</taxon>
        <taxon>Gammaproteobacteria</taxon>
        <taxon>Chromatiales</taxon>
        <taxon>Granulosicoccaceae</taxon>
        <taxon>Granulosicoccus</taxon>
    </lineage>
</organism>
<dbReference type="InterPro" id="IPR053165">
    <property type="entry name" value="HSI-I_assembly_Hcp1"/>
</dbReference>
<dbReference type="Pfam" id="PF05638">
    <property type="entry name" value="T6SS_HCP"/>
    <property type="match status" value="1"/>
</dbReference>
<reference evidence="1 2" key="1">
    <citation type="submission" date="2016-12" db="EMBL/GenBank/DDBJ databases">
        <authorList>
            <person name="Song W.-J."/>
            <person name="Kurnit D.M."/>
        </authorList>
    </citation>
    <scope>NUCLEOTIDE SEQUENCE [LARGE SCALE GENOMIC DNA]</scope>
    <source>
        <strain evidence="1 2">IMCC3135</strain>
    </source>
</reference>
<dbReference type="PANTHER" id="PTHR36152">
    <property type="entry name" value="CYTOPLASMIC PROTEIN-RELATED"/>
    <property type="match status" value="1"/>
</dbReference>
<proteinExistence type="predicted"/>
<keyword evidence="2" id="KW-1185">Reference proteome</keyword>
<evidence type="ECO:0000313" key="2">
    <source>
        <dbReference type="Proteomes" id="UP000250079"/>
    </source>
</evidence>
<dbReference type="OrthoDB" id="5066999at2"/>
<accession>A0A2Z2NRX3</accession>
<gene>
    <name evidence="1" type="ORF">IMCC3135_15865</name>
</gene>
<sequence>MAETIFVEIPEVTGDADDDKHKGWIVVHSMSFSVERMIDMNDLSSNQRSHANTRFNQIELVSSLGTASNNLMSAVVSGKSYREIKLHVCRPSKHSGNVLEAYSNWTLKDAIIDRYELQVDNGGTPEEAWAIAYSKIEHEYKSIDKKNGNLEKVNTFKWNLSTGKAE</sequence>